<evidence type="ECO:0000259" key="5">
    <source>
        <dbReference type="Pfam" id="PF25944"/>
    </source>
</evidence>
<organism evidence="6 7">
    <name type="scientific">Candidatus Aphodosoma intestinipullorum</name>
    <dbReference type="NCBI Taxonomy" id="2840674"/>
    <lineage>
        <taxon>Bacteria</taxon>
        <taxon>Pseudomonadati</taxon>
        <taxon>Bacteroidota</taxon>
        <taxon>Bacteroidia</taxon>
        <taxon>Bacteroidales</taxon>
        <taxon>Candidatus Aphodosoma</taxon>
    </lineage>
</organism>
<comment type="caution">
    <text evidence="6">The sequence shown here is derived from an EMBL/GenBank/DDBJ whole genome shotgun (WGS) entry which is preliminary data.</text>
</comment>
<comment type="similarity">
    <text evidence="1">Belongs to the membrane fusion protein (MFP) (TC 8.A.1) family.</text>
</comment>
<dbReference type="PANTHER" id="PTHR30158">
    <property type="entry name" value="ACRA/E-RELATED COMPONENT OF DRUG EFFLUX TRANSPORTER"/>
    <property type="match status" value="1"/>
</dbReference>
<dbReference type="NCBIfam" id="TIGR01730">
    <property type="entry name" value="RND_mfp"/>
    <property type="match status" value="1"/>
</dbReference>
<dbReference type="Pfam" id="PF25944">
    <property type="entry name" value="Beta-barrel_RND"/>
    <property type="match status" value="1"/>
</dbReference>
<keyword evidence="3" id="KW-0732">Signal</keyword>
<dbReference type="PANTHER" id="PTHR30158:SF23">
    <property type="entry name" value="MULTIDRUG RESISTANCE PROTEIN MEXA"/>
    <property type="match status" value="1"/>
</dbReference>
<dbReference type="AlphaFoldDB" id="A0A940DLY1"/>
<dbReference type="EMBL" id="JADIMV010000120">
    <property type="protein sequence ID" value="MBO8440377.1"/>
    <property type="molecule type" value="Genomic_DNA"/>
</dbReference>
<dbReference type="GO" id="GO:0046677">
    <property type="term" value="P:response to antibiotic"/>
    <property type="evidence" value="ECO:0007669"/>
    <property type="project" value="TreeGrafter"/>
</dbReference>
<reference evidence="6" key="2">
    <citation type="journal article" date="2021" name="PeerJ">
        <title>Extensive microbial diversity within the chicken gut microbiome revealed by metagenomics and culture.</title>
        <authorList>
            <person name="Gilroy R."/>
            <person name="Ravi A."/>
            <person name="Getino M."/>
            <person name="Pursley I."/>
            <person name="Horton D.L."/>
            <person name="Alikhan N.F."/>
            <person name="Baker D."/>
            <person name="Gharbi K."/>
            <person name="Hall N."/>
            <person name="Watson M."/>
            <person name="Adriaenssens E.M."/>
            <person name="Foster-Nyarko E."/>
            <person name="Jarju S."/>
            <person name="Secka A."/>
            <person name="Antonio M."/>
            <person name="Oren A."/>
            <person name="Chaudhuri R.R."/>
            <person name="La Ragione R."/>
            <person name="Hildebrand F."/>
            <person name="Pallen M.J."/>
        </authorList>
    </citation>
    <scope>NUCLEOTIDE SEQUENCE</scope>
    <source>
        <strain evidence="6">3924</strain>
    </source>
</reference>
<dbReference type="GO" id="GO:0005886">
    <property type="term" value="C:plasma membrane"/>
    <property type="evidence" value="ECO:0007669"/>
    <property type="project" value="TreeGrafter"/>
</dbReference>
<dbReference type="Gene3D" id="2.40.50.100">
    <property type="match status" value="1"/>
</dbReference>
<dbReference type="GO" id="GO:0022857">
    <property type="term" value="F:transmembrane transporter activity"/>
    <property type="evidence" value="ECO:0007669"/>
    <property type="project" value="InterPro"/>
</dbReference>
<evidence type="ECO:0000256" key="3">
    <source>
        <dbReference type="SAM" id="SignalP"/>
    </source>
</evidence>
<proteinExistence type="inferred from homology"/>
<feature type="domain" description="Multidrug resistance protein MdtA-like barrel-sandwich hybrid" evidence="4">
    <location>
        <begin position="61"/>
        <end position="202"/>
    </location>
</feature>
<accession>A0A940DLY1</accession>
<keyword evidence="2" id="KW-0175">Coiled coil</keyword>
<dbReference type="Pfam" id="PF25917">
    <property type="entry name" value="BSH_RND"/>
    <property type="match status" value="1"/>
</dbReference>
<dbReference type="InterPro" id="IPR058625">
    <property type="entry name" value="MdtA-like_BSH"/>
</dbReference>
<feature type="chain" id="PRO_5036886268" evidence="3">
    <location>
        <begin position="26"/>
        <end position="381"/>
    </location>
</feature>
<dbReference type="SUPFAM" id="SSF111369">
    <property type="entry name" value="HlyD-like secretion proteins"/>
    <property type="match status" value="1"/>
</dbReference>
<dbReference type="GO" id="GO:0030313">
    <property type="term" value="C:cell envelope"/>
    <property type="evidence" value="ECO:0007669"/>
    <property type="project" value="UniProtKB-SubCell"/>
</dbReference>
<evidence type="ECO:0000313" key="7">
    <source>
        <dbReference type="Proteomes" id="UP000712007"/>
    </source>
</evidence>
<dbReference type="InterPro" id="IPR058626">
    <property type="entry name" value="MdtA-like_b-barrel"/>
</dbReference>
<reference evidence="6" key="1">
    <citation type="submission" date="2020-10" db="EMBL/GenBank/DDBJ databases">
        <authorList>
            <person name="Gilroy R."/>
        </authorList>
    </citation>
    <scope>NUCLEOTIDE SEQUENCE</scope>
    <source>
        <strain evidence="6">3924</strain>
    </source>
</reference>
<evidence type="ECO:0000256" key="2">
    <source>
        <dbReference type="SAM" id="Coils"/>
    </source>
</evidence>
<feature type="signal peptide" evidence="3">
    <location>
        <begin position="1"/>
        <end position="25"/>
    </location>
</feature>
<protein>
    <submittedName>
        <fullName evidence="6">Efflux RND transporter periplasmic adaptor subunit</fullName>
    </submittedName>
</protein>
<evidence type="ECO:0000256" key="1">
    <source>
        <dbReference type="ARBA" id="ARBA00009477"/>
    </source>
</evidence>
<dbReference type="Proteomes" id="UP000712007">
    <property type="component" value="Unassembled WGS sequence"/>
</dbReference>
<feature type="domain" description="Multidrug resistance protein MdtA-like beta-barrel" evidence="5">
    <location>
        <begin position="208"/>
        <end position="283"/>
    </location>
</feature>
<gene>
    <name evidence="6" type="ORF">IAC51_06980</name>
</gene>
<name>A0A940DLY1_9BACT</name>
<dbReference type="InterPro" id="IPR006143">
    <property type="entry name" value="RND_pump_MFP"/>
</dbReference>
<dbReference type="PROSITE" id="PS51257">
    <property type="entry name" value="PROKAR_LIPOPROTEIN"/>
    <property type="match status" value="1"/>
</dbReference>
<dbReference type="Gene3D" id="1.10.287.470">
    <property type="entry name" value="Helix hairpin bin"/>
    <property type="match status" value="1"/>
</dbReference>
<sequence length="381" mass="40348">MKRKLVLTTISFACLLTGLTLVSCGKEQGTAATANYKTMEVSRADRMLSRSFTAVVNGRQSVEIRPQVSGTITKVCISEGALVKKDQPLFIIDQVPYQAALQTAEASVKSAEAAVATAKLTAESKEQLFKENVVSAFDLQTAKNAQMEAEAALALAEAQRVDAANNLSYTVVKSPVDGVASMIPYRVGALVSSSIATPLVTVSDGSEMYVYFSMTENQVLAMSRKDGNLVNAVENMPEVELKLSDGSMYNHKGKVDAMSGTIDKTTGAVSVRATFPNPDGILRDGGSGVVVMPYAMDNVIVIPQEATFELQDKVFVYKVIDGKTSSAVVDVYPINNGTEYIVESGLSVGDVIIAEGAGLVKEGIAVNVRTADSASGEGEQE</sequence>
<evidence type="ECO:0000313" key="6">
    <source>
        <dbReference type="EMBL" id="MBO8440377.1"/>
    </source>
</evidence>
<feature type="coiled-coil region" evidence="2">
    <location>
        <begin position="101"/>
        <end position="159"/>
    </location>
</feature>
<dbReference type="Gene3D" id="2.40.30.170">
    <property type="match status" value="1"/>
</dbReference>
<dbReference type="Gene3D" id="2.40.420.20">
    <property type="match status" value="1"/>
</dbReference>
<evidence type="ECO:0000259" key="4">
    <source>
        <dbReference type="Pfam" id="PF25917"/>
    </source>
</evidence>